<organism evidence="8">
    <name type="scientific">freshwater metagenome</name>
    <dbReference type="NCBI Taxonomy" id="449393"/>
    <lineage>
        <taxon>unclassified sequences</taxon>
        <taxon>metagenomes</taxon>
        <taxon>ecological metagenomes</taxon>
    </lineage>
</organism>
<gene>
    <name evidence="8" type="ORF">UFOPK2602_02089</name>
</gene>
<name>A0A6J6RV72_9ZZZZ</name>
<evidence type="ECO:0000259" key="7">
    <source>
        <dbReference type="Pfam" id="PF02897"/>
    </source>
</evidence>
<dbReference type="Pfam" id="PF00326">
    <property type="entry name" value="Peptidase_S9"/>
    <property type="match status" value="1"/>
</dbReference>
<evidence type="ECO:0000256" key="2">
    <source>
        <dbReference type="ARBA" id="ARBA00022670"/>
    </source>
</evidence>
<dbReference type="Gene3D" id="2.130.10.120">
    <property type="entry name" value="Prolyl oligopeptidase, N-terminal domain"/>
    <property type="match status" value="1"/>
</dbReference>
<dbReference type="PRINTS" id="PR00862">
    <property type="entry name" value="PROLIGOPTASE"/>
</dbReference>
<dbReference type="PANTHER" id="PTHR11757">
    <property type="entry name" value="PROTEASE FAMILY S9A OLIGOPEPTIDASE"/>
    <property type="match status" value="1"/>
</dbReference>
<sequence length="680" mass="76484">MAPAVSVPGVQPPLAERRAHTWQRPTGPTEDPYAWLSNPQDPATLGYLHAENAYCEEWFGPHAALKETLFGEIRSRIQETDQSVPVRKGPWWYVGRTIEGLSYGVHCRGNSAGTASSHVLLDENREAEGSDYFALGAFDISPNHRLLAWSHDLDGSEEYVLRVRDLDTGADLADRVERTYYGTAWSADNEWIFYTVPDEAMRPYQLWRHRIGTEQSADVLVLEEPDERFFLEVDLSRSGAWIIVTLESKESSEVWLIRADNPTAGPLRVRERLDKHEYAVDHWGDCFVVLTNLDAEDFRVMTASIDDPAAWTELVPHESGRRITGVEPFATHLVLHQWADAQPGLRVMFRDRSTRRIDVGDSPCDVEFSANPEYDTELLRFDYQSLMQPRGTFEENVRTGERALLKQTPTPNVDLAAYETTRTWATSSDGERVPVDLVWRRGTERNSTAPLLLYGYGSYEMSIAPWFSVGRLSLLDRGWVWALAHPRGGGELGRRWYRNGKLLNKRNTFEDFIACAEHLVAEGWAHPSRVAIEGGSAGGLLVGACATMRPELFASVVAEVPFLDIVTTMSDPTLPLTVTEWEEWGDPRSEPFASYMLGYSPYDNTDAADYPATYVTAGLNDPRVSYHEPAKWVARLRSVNTGSRPIVFKTEMGAGHGGPSGRYDAWRDLAQTFVFLLATT</sequence>
<dbReference type="AlphaFoldDB" id="A0A6J6RV72"/>
<dbReference type="GO" id="GO:0006508">
    <property type="term" value="P:proteolysis"/>
    <property type="evidence" value="ECO:0007669"/>
    <property type="project" value="UniProtKB-KW"/>
</dbReference>
<dbReference type="InterPro" id="IPR051543">
    <property type="entry name" value="Serine_Peptidase_S9A"/>
</dbReference>
<accession>A0A6J6RV72</accession>
<dbReference type="GO" id="GO:0004252">
    <property type="term" value="F:serine-type endopeptidase activity"/>
    <property type="evidence" value="ECO:0007669"/>
    <property type="project" value="InterPro"/>
</dbReference>
<dbReference type="InterPro" id="IPR001375">
    <property type="entry name" value="Peptidase_S9_cat"/>
</dbReference>
<feature type="domain" description="Peptidase S9A N-terminal" evidence="7">
    <location>
        <begin position="18"/>
        <end position="407"/>
    </location>
</feature>
<dbReference type="SUPFAM" id="SSF50993">
    <property type="entry name" value="Peptidase/esterase 'gauge' domain"/>
    <property type="match status" value="1"/>
</dbReference>
<dbReference type="Pfam" id="PF02897">
    <property type="entry name" value="Peptidase_S9_N"/>
    <property type="match status" value="1"/>
</dbReference>
<dbReference type="InterPro" id="IPR023302">
    <property type="entry name" value="Pept_S9A_N"/>
</dbReference>
<protein>
    <submittedName>
        <fullName evidence="8">Unannotated protein</fullName>
    </submittedName>
</protein>
<evidence type="ECO:0000256" key="4">
    <source>
        <dbReference type="ARBA" id="ARBA00022825"/>
    </source>
</evidence>
<dbReference type="SUPFAM" id="SSF53474">
    <property type="entry name" value="alpha/beta-Hydrolases"/>
    <property type="match status" value="1"/>
</dbReference>
<reference evidence="8" key="1">
    <citation type="submission" date="2020-05" db="EMBL/GenBank/DDBJ databases">
        <authorList>
            <person name="Chiriac C."/>
            <person name="Salcher M."/>
            <person name="Ghai R."/>
            <person name="Kavagutti S V."/>
        </authorList>
    </citation>
    <scope>NUCLEOTIDE SEQUENCE</scope>
</reference>
<dbReference type="PANTHER" id="PTHR11757:SF19">
    <property type="entry name" value="PROLYL ENDOPEPTIDASE-LIKE"/>
    <property type="match status" value="1"/>
</dbReference>
<comment type="similarity">
    <text evidence="1">Belongs to the peptidase S9A family.</text>
</comment>
<evidence type="ECO:0000313" key="8">
    <source>
        <dbReference type="EMBL" id="CAB4726425.1"/>
    </source>
</evidence>
<keyword evidence="2" id="KW-0645">Protease</keyword>
<evidence type="ECO:0000256" key="5">
    <source>
        <dbReference type="SAM" id="MobiDB-lite"/>
    </source>
</evidence>
<dbReference type="InterPro" id="IPR029058">
    <property type="entry name" value="AB_hydrolase_fold"/>
</dbReference>
<feature type="domain" description="Peptidase S9 prolyl oligopeptidase catalytic" evidence="6">
    <location>
        <begin position="466"/>
        <end position="678"/>
    </location>
</feature>
<evidence type="ECO:0000256" key="1">
    <source>
        <dbReference type="ARBA" id="ARBA00005228"/>
    </source>
</evidence>
<evidence type="ECO:0000259" key="6">
    <source>
        <dbReference type="Pfam" id="PF00326"/>
    </source>
</evidence>
<keyword evidence="3" id="KW-0378">Hydrolase</keyword>
<proteinExistence type="inferred from homology"/>
<dbReference type="EMBL" id="CAEZXX010000192">
    <property type="protein sequence ID" value="CAB4726425.1"/>
    <property type="molecule type" value="Genomic_DNA"/>
</dbReference>
<keyword evidence="4" id="KW-0720">Serine protease</keyword>
<feature type="region of interest" description="Disordered" evidence="5">
    <location>
        <begin position="1"/>
        <end position="34"/>
    </location>
</feature>
<evidence type="ECO:0000256" key="3">
    <source>
        <dbReference type="ARBA" id="ARBA00022801"/>
    </source>
</evidence>
<dbReference type="InterPro" id="IPR002470">
    <property type="entry name" value="Peptidase_S9A"/>
</dbReference>
<dbReference type="Gene3D" id="3.40.50.1820">
    <property type="entry name" value="alpha/beta hydrolase"/>
    <property type="match status" value="1"/>
</dbReference>